<evidence type="ECO:0000256" key="7">
    <source>
        <dbReference type="ARBA" id="ARBA00022679"/>
    </source>
</evidence>
<evidence type="ECO:0000256" key="3">
    <source>
        <dbReference type="ARBA" id="ARBA00004857"/>
    </source>
</evidence>
<dbReference type="EC" id="2.2.1.2" evidence="5 11"/>
<dbReference type="InterPro" id="IPR004732">
    <property type="entry name" value="Transaldolase_2"/>
</dbReference>
<keyword evidence="6 11" id="KW-0963">Cytoplasm</keyword>
<evidence type="ECO:0000256" key="10">
    <source>
        <dbReference type="ARBA" id="ARBA00048810"/>
    </source>
</evidence>
<dbReference type="InterPro" id="IPR018225">
    <property type="entry name" value="Transaldolase_AS"/>
</dbReference>
<evidence type="ECO:0000256" key="8">
    <source>
        <dbReference type="ARBA" id="ARBA00023126"/>
    </source>
</evidence>
<comment type="pathway">
    <text evidence="3 11">Carbohydrate degradation; pentose phosphate pathway; D-glyceraldehyde 3-phosphate and beta-D-fructose 6-phosphate from D-ribose 5-phosphate and D-xylulose 5-phosphate (non-oxidative stage): step 2/3.</text>
</comment>
<comment type="similarity">
    <text evidence="4 11">Belongs to the transaldolase family. Type 2 subfamily.</text>
</comment>
<dbReference type="GO" id="GO:0004801">
    <property type="term" value="F:transaldolase activity"/>
    <property type="evidence" value="ECO:0007669"/>
    <property type="project" value="UniProtKB-UniRule"/>
</dbReference>
<name>A0A2W4JCQ4_9PSEU</name>
<comment type="catalytic activity">
    <reaction evidence="10 11">
        <text>D-sedoheptulose 7-phosphate + D-glyceraldehyde 3-phosphate = D-erythrose 4-phosphate + beta-D-fructose 6-phosphate</text>
        <dbReference type="Rhea" id="RHEA:17053"/>
        <dbReference type="ChEBI" id="CHEBI:16897"/>
        <dbReference type="ChEBI" id="CHEBI:57483"/>
        <dbReference type="ChEBI" id="CHEBI:57634"/>
        <dbReference type="ChEBI" id="CHEBI:59776"/>
        <dbReference type="EC" id="2.2.1.2"/>
    </reaction>
</comment>
<evidence type="ECO:0000313" key="13">
    <source>
        <dbReference type="EMBL" id="PZM96221.1"/>
    </source>
</evidence>
<dbReference type="PANTHER" id="PTHR10683">
    <property type="entry name" value="TRANSALDOLASE"/>
    <property type="match status" value="1"/>
</dbReference>
<reference evidence="12" key="2">
    <citation type="submission" date="2018-05" db="EMBL/GenBank/DDBJ databases">
        <authorList>
            <person name="Moura L."/>
            <person name="Setubal J.C."/>
        </authorList>
    </citation>
    <scope>NUCLEOTIDE SEQUENCE</scope>
    <source>
        <strain evidence="12">ZC4RG45</strain>
    </source>
</reference>
<keyword evidence="8 11" id="KW-0570">Pentose shunt</keyword>
<evidence type="ECO:0000256" key="4">
    <source>
        <dbReference type="ARBA" id="ARBA00008426"/>
    </source>
</evidence>
<dbReference type="GO" id="GO:0005975">
    <property type="term" value="P:carbohydrate metabolic process"/>
    <property type="evidence" value="ECO:0007669"/>
    <property type="project" value="InterPro"/>
</dbReference>
<dbReference type="NCBIfam" id="NF002881">
    <property type="entry name" value="PRK03343.1"/>
    <property type="match status" value="1"/>
</dbReference>
<evidence type="ECO:0000256" key="9">
    <source>
        <dbReference type="ARBA" id="ARBA00023270"/>
    </source>
</evidence>
<dbReference type="EMBL" id="QGUI02000147">
    <property type="protein sequence ID" value="MFO7192944.1"/>
    <property type="molecule type" value="Genomic_DNA"/>
</dbReference>
<organism evidence="13">
    <name type="scientific">Thermocrispum agreste</name>
    <dbReference type="NCBI Taxonomy" id="37925"/>
    <lineage>
        <taxon>Bacteria</taxon>
        <taxon>Bacillati</taxon>
        <taxon>Actinomycetota</taxon>
        <taxon>Actinomycetes</taxon>
        <taxon>Pseudonocardiales</taxon>
        <taxon>Pseudonocardiaceae</taxon>
        <taxon>Thermocrispum</taxon>
    </lineage>
</organism>
<dbReference type="InterPro" id="IPR001585">
    <property type="entry name" value="TAL/FSA"/>
</dbReference>
<sequence>MTSPTRLAGLSAAGVSVWLDDLSREHIRSGKLARLIAEYHVVGVTTNPTIFANALANGQAYDEQVRELAKRGADLEQAVRELTTTDVRDACDVFLETFQSTGGVDGRVSIEVDPRMARDAEKTVVEALDLAKTIDRPNLLVKIPATEEGLPAITRVLSEGVSVNVTLIFSIERYRQVMEAFFAGMEQAKANGHDLSRIHSVASFFVSRVDTEIDKRLQEIGTDEAKALLGKAAVANARRAWAAYQEVFAGQRWQALKDAGANPQRPLWASTGTKNPEYSDTLYVDELIYPGTVSTMPEKTLLAAADHAKLEASDDSDPDEVFQRLADLGVDLDDVFRVLEDEGVSKFDKSWSELLETVNGQLVAASEG</sequence>
<dbReference type="AlphaFoldDB" id="A0A2W4JCQ4"/>
<dbReference type="Proteomes" id="UP000249324">
    <property type="component" value="Unassembled WGS sequence"/>
</dbReference>
<keyword evidence="9 11" id="KW-0704">Schiff base</keyword>
<dbReference type="STRING" id="1111738.GCA_000427905_02089"/>
<reference evidence="13" key="1">
    <citation type="submission" date="2018-05" db="EMBL/GenBank/DDBJ databases">
        <authorList>
            <person name="Lanie J.A."/>
            <person name="Ng W.-L."/>
            <person name="Kazmierczak K.M."/>
            <person name="Andrzejewski T.M."/>
            <person name="Davidsen T.M."/>
            <person name="Wayne K.J."/>
            <person name="Tettelin H."/>
            <person name="Glass J.I."/>
            <person name="Rusch D."/>
            <person name="Podicherti R."/>
            <person name="Tsui H.-C.T."/>
            <person name="Winkler M.E."/>
        </authorList>
    </citation>
    <scope>NUCLEOTIDE SEQUENCE</scope>
    <source>
        <strain evidence="13">ZC4RG45</strain>
    </source>
</reference>
<accession>A0A2W4JCQ4</accession>
<evidence type="ECO:0000256" key="1">
    <source>
        <dbReference type="ARBA" id="ARBA00003518"/>
    </source>
</evidence>
<comment type="subcellular location">
    <subcellularLocation>
        <location evidence="2 11">Cytoplasm</location>
    </subcellularLocation>
</comment>
<dbReference type="PROSITE" id="PS01054">
    <property type="entry name" value="TRANSALDOLASE_1"/>
    <property type="match status" value="1"/>
</dbReference>
<reference evidence="12" key="4">
    <citation type="submission" date="2023-08" db="EMBL/GenBank/DDBJ databases">
        <authorList>
            <person name="Guima S.E.S."/>
            <person name="Martins L.F."/>
            <person name="Silva A.M."/>
            <person name="Setubal J.C."/>
        </authorList>
    </citation>
    <scope>NUCLEOTIDE SEQUENCE</scope>
    <source>
        <strain evidence="12">ZC4RG45</strain>
    </source>
</reference>
<gene>
    <name evidence="11 13" type="primary">tal</name>
    <name evidence="12" type="ORF">DIU77_011940</name>
    <name evidence="13" type="ORF">DIU77_11160</name>
</gene>
<comment type="caution">
    <text evidence="13">The sequence shown here is derived from an EMBL/GenBank/DDBJ whole genome shotgun (WGS) entry which is preliminary data.</text>
</comment>
<dbReference type="GO" id="GO:0006098">
    <property type="term" value="P:pentose-phosphate shunt"/>
    <property type="evidence" value="ECO:0007669"/>
    <property type="project" value="UniProtKB-UniRule"/>
</dbReference>
<dbReference type="EMBL" id="QGUI01000407">
    <property type="protein sequence ID" value="PZM96221.1"/>
    <property type="molecule type" value="Genomic_DNA"/>
</dbReference>
<protein>
    <recommendedName>
        <fullName evidence="5 11">Transaldolase</fullName>
        <ecNumber evidence="5 11">2.2.1.2</ecNumber>
    </recommendedName>
</protein>
<dbReference type="HAMAP" id="MF_00493">
    <property type="entry name" value="Transaldolase_2"/>
    <property type="match status" value="1"/>
</dbReference>
<dbReference type="InterPro" id="IPR013785">
    <property type="entry name" value="Aldolase_TIM"/>
</dbReference>
<dbReference type="GO" id="GO:0005737">
    <property type="term" value="C:cytoplasm"/>
    <property type="evidence" value="ECO:0007669"/>
    <property type="project" value="UniProtKB-SubCell"/>
</dbReference>
<evidence type="ECO:0000313" key="12">
    <source>
        <dbReference type="EMBL" id="MFO7192944.1"/>
    </source>
</evidence>
<evidence type="ECO:0000313" key="14">
    <source>
        <dbReference type="Proteomes" id="UP000249324"/>
    </source>
</evidence>
<reference evidence="12 14" key="3">
    <citation type="journal article" date="2021" name="BMC Genomics">
        <title>Genome-resolved metagenome and metatranscriptome analyses of thermophilic composting reveal key bacterial players and their metabolic interactions.</title>
        <authorList>
            <person name="Braga L.P.P."/>
            <person name="Pereira R.V."/>
            <person name="Martins L.F."/>
            <person name="Moura L.M.S."/>
            <person name="Sanchez F.B."/>
            <person name="Patane J.S.L."/>
            <person name="da Silva A.M."/>
            <person name="Setubal J.C."/>
        </authorList>
    </citation>
    <scope>NUCLEOTIDE SEQUENCE [LARGE SCALE GENOMIC DNA]</scope>
    <source>
        <strain evidence="12">ZC4RG45</strain>
    </source>
</reference>
<dbReference type="Gene3D" id="3.20.20.70">
    <property type="entry name" value="Aldolase class I"/>
    <property type="match status" value="1"/>
</dbReference>
<dbReference type="PIRSF" id="PIRSF036915">
    <property type="entry name" value="Trnald_Bac_Plnt"/>
    <property type="match status" value="1"/>
</dbReference>
<dbReference type="SUPFAM" id="SSF51569">
    <property type="entry name" value="Aldolase"/>
    <property type="match status" value="1"/>
</dbReference>
<dbReference type="NCBIfam" id="TIGR00876">
    <property type="entry name" value="tal_mycobact"/>
    <property type="match status" value="1"/>
</dbReference>
<dbReference type="PROSITE" id="PS00958">
    <property type="entry name" value="TRANSALDOLASE_2"/>
    <property type="match status" value="1"/>
</dbReference>
<proteinExistence type="inferred from homology"/>
<evidence type="ECO:0000256" key="11">
    <source>
        <dbReference type="HAMAP-Rule" id="MF_00493"/>
    </source>
</evidence>
<dbReference type="Pfam" id="PF00923">
    <property type="entry name" value="TAL_FSA"/>
    <property type="match status" value="1"/>
</dbReference>
<evidence type="ECO:0000256" key="2">
    <source>
        <dbReference type="ARBA" id="ARBA00004496"/>
    </source>
</evidence>
<keyword evidence="7 11" id="KW-0808">Transferase</keyword>
<dbReference type="UniPathway" id="UPA00115">
    <property type="reaction ID" value="UER00414"/>
</dbReference>
<evidence type="ECO:0000256" key="5">
    <source>
        <dbReference type="ARBA" id="ARBA00013151"/>
    </source>
</evidence>
<evidence type="ECO:0000256" key="6">
    <source>
        <dbReference type="ARBA" id="ARBA00022490"/>
    </source>
</evidence>
<dbReference type="PANTHER" id="PTHR10683:SF31">
    <property type="entry name" value="TRANSALDOLASE"/>
    <property type="match status" value="1"/>
</dbReference>
<comment type="function">
    <text evidence="1 11">Transaldolase is important for the balance of metabolites in the pentose-phosphate pathway.</text>
</comment>
<dbReference type="CDD" id="cd00955">
    <property type="entry name" value="Transaldolase_like"/>
    <property type="match status" value="1"/>
</dbReference>
<feature type="active site" description="Schiff-base intermediate with substrate" evidence="11">
    <location>
        <position position="142"/>
    </location>
</feature>